<protein>
    <recommendedName>
        <fullName evidence="2">Peptidase S1 domain-containing protein</fullName>
    </recommendedName>
</protein>
<dbReference type="InterPro" id="IPR009003">
    <property type="entry name" value="Peptidase_S1_PA"/>
</dbReference>
<organism evidence="1">
    <name type="scientific">Cacopsylla melanoneura</name>
    <dbReference type="NCBI Taxonomy" id="428564"/>
    <lineage>
        <taxon>Eukaryota</taxon>
        <taxon>Metazoa</taxon>
        <taxon>Ecdysozoa</taxon>
        <taxon>Arthropoda</taxon>
        <taxon>Hexapoda</taxon>
        <taxon>Insecta</taxon>
        <taxon>Pterygota</taxon>
        <taxon>Neoptera</taxon>
        <taxon>Paraneoptera</taxon>
        <taxon>Hemiptera</taxon>
        <taxon>Sternorrhyncha</taxon>
        <taxon>Psylloidea</taxon>
        <taxon>Psyllidae</taxon>
        <taxon>Psyllinae</taxon>
        <taxon>Cacopsylla</taxon>
    </lineage>
</organism>
<dbReference type="SUPFAM" id="SSF50494">
    <property type="entry name" value="Trypsin-like serine proteases"/>
    <property type="match status" value="1"/>
</dbReference>
<dbReference type="EMBL" id="HBUF01110146">
    <property type="protein sequence ID" value="CAG6639990.1"/>
    <property type="molecule type" value="Transcribed_RNA"/>
</dbReference>
<proteinExistence type="predicted"/>
<sequence>MFNMYNQLYLSRHWAMISGTLLDMVSEQKTRRKRFIDFIDAMEYEKINRKILENVGQSERKMVSPSFIRRKEYNFVQRTTPNRIDNRILGNRQFLGKETKHYKNHFVTEKIVRVSRMTTRTQHVTTSIPVTSTTVKENENSKYVRNVVKLRICPTYKLDADLLHQCDLALLEVDRPYIPSRGISWLPIGNGPPPETSFKVHLCGWGVRSEEEKTMLLSEKKPRTGTLVKNFVLDAEILPPAQCPPCRKGKGSRLDIDNKISGVNITRLSLSY</sequence>
<accession>A0A8D8QZ23</accession>
<evidence type="ECO:0000313" key="1">
    <source>
        <dbReference type="EMBL" id="CAG6639990.1"/>
    </source>
</evidence>
<reference evidence="1" key="1">
    <citation type="submission" date="2021-05" db="EMBL/GenBank/DDBJ databases">
        <authorList>
            <person name="Alioto T."/>
            <person name="Alioto T."/>
            <person name="Gomez Garrido J."/>
        </authorList>
    </citation>
    <scope>NUCLEOTIDE SEQUENCE</scope>
</reference>
<evidence type="ECO:0008006" key="2">
    <source>
        <dbReference type="Google" id="ProtNLM"/>
    </source>
</evidence>
<dbReference type="AlphaFoldDB" id="A0A8D8QZ23"/>
<name>A0A8D8QZ23_9HEMI</name>